<reference evidence="2 3" key="1">
    <citation type="submission" date="2017-01" db="EMBL/GenBank/DDBJ databases">
        <title>The cable genome- insights into the physiology and evolution of filamentous bacteria capable of sulfide oxidation via long distance electron transfer.</title>
        <authorList>
            <person name="Schreiber L."/>
            <person name="Bjerg J.T."/>
            <person name="Boggild A."/>
            <person name="Van De Vossenberg J."/>
            <person name="Meysman F."/>
            <person name="Nielsen L.P."/>
            <person name="Schramm A."/>
            <person name="Kjeldsen K.U."/>
        </authorList>
    </citation>
    <scope>NUCLEOTIDE SEQUENCE [LARGE SCALE GENOMIC DNA]</scope>
    <source>
        <strain evidence="2">A5</strain>
    </source>
</reference>
<feature type="signal peptide" evidence="1">
    <location>
        <begin position="1"/>
        <end position="19"/>
    </location>
</feature>
<protein>
    <recommendedName>
        <fullName evidence="4">DUF1161 domain-containing protein</fullName>
    </recommendedName>
</protein>
<dbReference type="Pfam" id="PF06649">
    <property type="entry name" value="DUF1161"/>
    <property type="match status" value="1"/>
</dbReference>
<sequence>MRWLIVFALVLCNFSLAYGAIKPCEALQAEIAAKIDTAGVKSYGLTVVKNEEIESGTAVKGEIVGSCEAGAKKIIYTKNQGLAKPNATD</sequence>
<dbReference type="Proteomes" id="UP000288892">
    <property type="component" value="Unassembled WGS sequence"/>
</dbReference>
<evidence type="ECO:0008006" key="4">
    <source>
        <dbReference type="Google" id="ProtNLM"/>
    </source>
</evidence>
<evidence type="ECO:0000313" key="2">
    <source>
        <dbReference type="EMBL" id="RWX52104.1"/>
    </source>
</evidence>
<evidence type="ECO:0000256" key="1">
    <source>
        <dbReference type="SAM" id="SignalP"/>
    </source>
</evidence>
<proteinExistence type="predicted"/>
<comment type="caution">
    <text evidence="2">The sequence shown here is derived from an EMBL/GenBank/DDBJ whole genome shotgun (WGS) entry which is preliminary data.</text>
</comment>
<evidence type="ECO:0000313" key="3">
    <source>
        <dbReference type="Proteomes" id="UP000288892"/>
    </source>
</evidence>
<keyword evidence="3" id="KW-1185">Reference proteome</keyword>
<dbReference type="EMBL" id="MTKS01000040">
    <property type="protein sequence ID" value="RWX52104.1"/>
    <property type="molecule type" value="Genomic_DNA"/>
</dbReference>
<name>A0A444JG83_9BACT</name>
<dbReference type="AlphaFoldDB" id="A0A444JG83"/>
<gene>
    <name evidence="2" type="ORF">VU01_10409</name>
</gene>
<keyword evidence="1" id="KW-0732">Signal</keyword>
<feature type="chain" id="PRO_5019539766" description="DUF1161 domain-containing protein" evidence="1">
    <location>
        <begin position="20"/>
        <end position="89"/>
    </location>
</feature>
<accession>A0A444JG83</accession>
<organism evidence="2 3">
    <name type="scientific">Candidatus Electrothrix marina</name>
    <dbReference type="NCBI Taxonomy" id="1859130"/>
    <lineage>
        <taxon>Bacteria</taxon>
        <taxon>Pseudomonadati</taxon>
        <taxon>Thermodesulfobacteriota</taxon>
        <taxon>Desulfobulbia</taxon>
        <taxon>Desulfobulbales</taxon>
        <taxon>Desulfobulbaceae</taxon>
        <taxon>Candidatus Electrothrix</taxon>
    </lineage>
</organism>
<dbReference type="InterPro" id="IPR010595">
    <property type="entry name" value="DUF1161"/>
</dbReference>